<evidence type="ECO:0000259" key="2">
    <source>
        <dbReference type="Pfam" id="PF13228"/>
    </source>
</evidence>
<organism evidence="3 4">
    <name type="scientific">Lentzea fradiae</name>
    <dbReference type="NCBI Taxonomy" id="200378"/>
    <lineage>
        <taxon>Bacteria</taxon>
        <taxon>Bacillati</taxon>
        <taxon>Actinomycetota</taxon>
        <taxon>Actinomycetes</taxon>
        <taxon>Pseudonocardiales</taxon>
        <taxon>Pseudonocardiaceae</taxon>
        <taxon>Lentzea</taxon>
    </lineage>
</organism>
<dbReference type="SUPFAM" id="SSF81301">
    <property type="entry name" value="Nucleotidyltransferase"/>
    <property type="match status" value="1"/>
</dbReference>
<evidence type="ECO:0008006" key="5">
    <source>
        <dbReference type="Google" id="ProtNLM"/>
    </source>
</evidence>
<dbReference type="Gene3D" id="3.30.460.10">
    <property type="entry name" value="Beta Polymerase, domain 2"/>
    <property type="match status" value="1"/>
</dbReference>
<gene>
    <name evidence="3" type="ORF">SAMN05216553_101352</name>
</gene>
<proteinExistence type="predicted"/>
<dbReference type="GO" id="GO:0016779">
    <property type="term" value="F:nucleotidyltransferase activity"/>
    <property type="evidence" value="ECO:0007669"/>
    <property type="project" value="InterPro"/>
</dbReference>
<dbReference type="Pfam" id="PF13228">
    <property type="entry name" value="DUF4037"/>
    <property type="match status" value="1"/>
</dbReference>
<evidence type="ECO:0000259" key="1">
    <source>
        <dbReference type="Pfam" id="PF01909"/>
    </source>
</evidence>
<accession>A0A1G7KME5</accession>
<dbReference type="Pfam" id="PF01909">
    <property type="entry name" value="NTP_transf_2"/>
    <property type="match status" value="1"/>
</dbReference>
<dbReference type="InterPro" id="IPR002934">
    <property type="entry name" value="Polymerase_NTP_transf_dom"/>
</dbReference>
<dbReference type="Proteomes" id="UP000199623">
    <property type="component" value="Unassembled WGS sequence"/>
</dbReference>
<dbReference type="InterPro" id="IPR043519">
    <property type="entry name" value="NT_sf"/>
</dbReference>
<dbReference type="AlphaFoldDB" id="A0A1G7KME5"/>
<dbReference type="CDD" id="cd05403">
    <property type="entry name" value="NT_KNTase_like"/>
    <property type="match status" value="1"/>
</dbReference>
<feature type="domain" description="Polymerase nucleotidyl transferase" evidence="1">
    <location>
        <begin position="9"/>
        <end position="51"/>
    </location>
</feature>
<name>A0A1G7KME5_9PSEU</name>
<dbReference type="STRING" id="200378.SAMN05216553_101352"/>
<dbReference type="RefSeq" id="WP_176946545.1">
    <property type="nucleotide sequence ID" value="NZ_FNCC01000001.1"/>
</dbReference>
<protein>
    <recommendedName>
        <fullName evidence="5">Nucleotidyltransferase domain-containing protein</fullName>
    </recommendedName>
</protein>
<sequence>MDLRRILDRVRDGLADVPGVLGLALGGSHARGTAKPDSDVDVGLYYDPATRPDFDVLLAAVTELDDRRAPDGFGRYGEWGPWINGGVWLRMAETKVDVLLRDTGRTRRVLRDCAAGHVDIHYQAGHPHGFSTAIYAGEVFQNVPFHDPHGVLAELRTLVDPYPEPLRTAVVERFGWEAGFSLSTAKSAAGRGDVAYVTGCVFRAVSCLTQVVFAAERRYLTNEKGSVALADGFGAAPERYAERVAEAMSLVGRSPVEALNLVRSLHDEVLAGI</sequence>
<keyword evidence="4" id="KW-1185">Reference proteome</keyword>
<feature type="domain" description="DUF4037" evidence="2">
    <location>
        <begin position="141"/>
        <end position="220"/>
    </location>
</feature>
<dbReference type="InterPro" id="IPR025117">
    <property type="entry name" value="DUF4037"/>
</dbReference>
<reference evidence="4" key="1">
    <citation type="submission" date="2016-10" db="EMBL/GenBank/DDBJ databases">
        <authorList>
            <person name="Varghese N."/>
            <person name="Submissions S."/>
        </authorList>
    </citation>
    <scope>NUCLEOTIDE SEQUENCE [LARGE SCALE GENOMIC DNA]</scope>
    <source>
        <strain evidence="4">CGMCC 4.3506</strain>
    </source>
</reference>
<evidence type="ECO:0000313" key="4">
    <source>
        <dbReference type="Proteomes" id="UP000199623"/>
    </source>
</evidence>
<dbReference type="EMBL" id="FNCC01000001">
    <property type="protein sequence ID" value="SDF37939.1"/>
    <property type="molecule type" value="Genomic_DNA"/>
</dbReference>
<evidence type="ECO:0000313" key="3">
    <source>
        <dbReference type="EMBL" id="SDF37939.1"/>
    </source>
</evidence>